<accession>G4AB08</accession>
<dbReference type="Proteomes" id="UP000005508">
    <property type="component" value="Unassembled WGS sequence"/>
</dbReference>
<organism evidence="1 2">
    <name type="scientific">Aggregatibacter actinomycetemcomitans serotype e str. SC1083</name>
    <dbReference type="NCBI Taxonomy" id="907488"/>
    <lineage>
        <taxon>Bacteria</taxon>
        <taxon>Pseudomonadati</taxon>
        <taxon>Pseudomonadota</taxon>
        <taxon>Gammaproteobacteria</taxon>
        <taxon>Pasteurellales</taxon>
        <taxon>Pasteurellaceae</taxon>
        <taxon>Aggregatibacter</taxon>
    </lineage>
</organism>
<dbReference type="AlphaFoldDB" id="G4AB08"/>
<proteinExistence type="predicted"/>
<gene>
    <name evidence="1" type="ORF">SC1083_2038</name>
</gene>
<evidence type="ECO:0000313" key="2">
    <source>
        <dbReference type="Proteomes" id="UP000005508"/>
    </source>
</evidence>
<comment type="caution">
    <text evidence="1">The sequence shown here is derived from an EMBL/GenBank/DDBJ whole genome shotgun (WGS) entry which is preliminary data.</text>
</comment>
<dbReference type="PATRIC" id="fig|907488.3.peg.1994"/>
<name>G4AB08_AGGAC</name>
<dbReference type="EMBL" id="AEJM01000042">
    <property type="protein sequence ID" value="EGY32659.1"/>
    <property type="molecule type" value="Genomic_DNA"/>
</dbReference>
<reference evidence="1 2" key="1">
    <citation type="submission" date="2010-10" db="EMBL/GenBank/DDBJ databases">
        <authorList>
            <person name="Chen C."/>
            <person name="Kittichotirat W."/>
            <person name="Asikainen S."/>
            <person name="Bumgarner R."/>
        </authorList>
    </citation>
    <scope>NUCLEOTIDE SEQUENCE [LARGE SCALE GENOMIC DNA]</scope>
    <source>
        <strain evidence="1 2">SC1083</strain>
    </source>
</reference>
<evidence type="ECO:0000313" key="1">
    <source>
        <dbReference type="EMBL" id="EGY32659.1"/>
    </source>
</evidence>
<protein>
    <submittedName>
        <fullName evidence="1">Uncharacterized protein</fullName>
    </submittedName>
</protein>
<sequence>MFNNDNLAASILYRHEKNDKKMQKRRDYAKIRANFLFCKNYT</sequence>